<dbReference type="GO" id="GO:0015990">
    <property type="term" value="P:electron transport coupled proton transport"/>
    <property type="evidence" value="ECO:0007669"/>
    <property type="project" value="TreeGrafter"/>
</dbReference>
<evidence type="ECO:0000256" key="10">
    <source>
        <dbReference type="ARBA" id="ARBA00022989"/>
    </source>
</evidence>
<feature type="transmembrane region" description="Helical" evidence="16">
    <location>
        <begin position="519"/>
        <end position="542"/>
    </location>
</feature>
<dbReference type="SMR" id="A0A1D8D6L4"/>
<comment type="subcellular location">
    <subcellularLocation>
        <location evidence="1">Mitochondrion inner membrane</location>
        <topology evidence="1">Multi-pass membrane protein</topology>
    </subcellularLocation>
</comment>
<dbReference type="InterPro" id="IPR001516">
    <property type="entry name" value="Proton_antipo_N"/>
</dbReference>
<dbReference type="GO" id="GO:0005743">
    <property type="term" value="C:mitochondrial inner membrane"/>
    <property type="evidence" value="ECO:0007669"/>
    <property type="project" value="UniProtKB-SubCell"/>
</dbReference>
<feature type="transmembrane region" description="Helical" evidence="16">
    <location>
        <begin position="563"/>
        <end position="582"/>
    </location>
</feature>
<feature type="transmembrane region" description="Helical" evidence="16">
    <location>
        <begin position="419"/>
        <end position="443"/>
    </location>
</feature>
<dbReference type="GO" id="GO:0042773">
    <property type="term" value="P:ATP synthesis coupled electron transport"/>
    <property type="evidence" value="ECO:0007669"/>
    <property type="project" value="InterPro"/>
</dbReference>
<keyword evidence="13 16" id="KW-0496">Mitochondrion</keyword>
<evidence type="ECO:0000256" key="6">
    <source>
        <dbReference type="ARBA" id="ARBA00022692"/>
    </source>
</evidence>
<evidence type="ECO:0000256" key="3">
    <source>
        <dbReference type="ARBA" id="ARBA00021096"/>
    </source>
</evidence>
<evidence type="ECO:0000256" key="11">
    <source>
        <dbReference type="ARBA" id="ARBA00023027"/>
    </source>
</evidence>
<comment type="function">
    <text evidence="16">Core subunit of the mitochondrial membrane respiratory chain NADH dehydrogenase (Complex I) which catalyzes electron transfer from NADH through the respiratory chain, using ubiquinone as an electron acceptor. Essential for the catalytic activity and assembly of complex I.</text>
</comment>
<keyword evidence="7" id="KW-0999">Mitochondrion inner membrane</keyword>
<evidence type="ECO:0000256" key="4">
    <source>
        <dbReference type="ARBA" id="ARBA00022448"/>
    </source>
</evidence>
<dbReference type="InterPro" id="IPR018393">
    <property type="entry name" value="NADHpl_OxRdtase_5_subgr"/>
</dbReference>
<evidence type="ECO:0000259" key="17">
    <source>
        <dbReference type="Pfam" id="PF00361"/>
    </source>
</evidence>
<dbReference type="GO" id="GO:0003954">
    <property type="term" value="F:NADH dehydrogenase activity"/>
    <property type="evidence" value="ECO:0007669"/>
    <property type="project" value="TreeGrafter"/>
</dbReference>
<dbReference type="EMBL" id="KX580904">
    <property type="protein sequence ID" value="AOS85695.1"/>
    <property type="molecule type" value="Genomic_DNA"/>
</dbReference>
<geneLocation type="mitochondrion" evidence="20"/>
<evidence type="ECO:0000256" key="16">
    <source>
        <dbReference type="RuleBase" id="RU003404"/>
    </source>
</evidence>
<dbReference type="PANTHER" id="PTHR42829:SF2">
    <property type="entry name" value="NADH-UBIQUINONE OXIDOREDUCTASE CHAIN 5"/>
    <property type="match status" value="1"/>
</dbReference>
<keyword evidence="8" id="KW-1278">Translocase</keyword>
<dbReference type="InterPro" id="IPR003945">
    <property type="entry name" value="NU5C-like"/>
</dbReference>
<dbReference type="GO" id="GO:0008137">
    <property type="term" value="F:NADH dehydrogenase (ubiquinone) activity"/>
    <property type="evidence" value="ECO:0007669"/>
    <property type="project" value="UniProtKB-EC"/>
</dbReference>
<evidence type="ECO:0000259" key="19">
    <source>
        <dbReference type="Pfam" id="PF06455"/>
    </source>
</evidence>
<evidence type="ECO:0000256" key="7">
    <source>
        <dbReference type="ARBA" id="ARBA00022792"/>
    </source>
</evidence>
<dbReference type="AlphaFoldDB" id="A0A1D8D6L4"/>
<feature type="transmembrane region" description="Helical" evidence="16">
    <location>
        <begin position="253"/>
        <end position="271"/>
    </location>
</feature>
<feature type="transmembrane region" description="Helical" evidence="16">
    <location>
        <begin position="650"/>
        <end position="669"/>
    </location>
</feature>
<feature type="transmembrane region" description="Helical" evidence="16">
    <location>
        <begin position="283"/>
        <end position="304"/>
    </location>
</feature>
<evidence type="ECO:0000256" key="13">
    <source>
        <dbReference type="ARBA" id="ARBA00023128"/>
    </source>
</evidence>
<keyword evidence="9" id="KW-0249">Electron transport</keyword>
<sequence>MYLLPLLFPLLNLFISCILGKFLGKRVLFVLVINMLFSAIFSFWIFYEVGINKSVCYIDLGPWFHIGLLKLNWLFLFDSITSVMLVLVVFVSLLVHLYSIDYMSGDPHIIRFLGYLSLFTFFMLMLVTSGNFVQLFLGWEGVGLSSYLLINFWYTRIQANKSAMKAIIVNRFGDFGIYFSLLVIFFFFKSFDFGVVFNLVQFLDTQPRMSFLGFSLNRVDLIVIFLFLGAIGKSAQLGLHTWLPDAMEGPTPVSALIHAATMVTAGVFVLIRSSPILEYSSTGLFLVSLIGGLTALFAGTVGLVQYDIKKVIAYSTCSQLGYMFFACGMSNYSVGLFHLFNHGFFKALLFLGAGSVIHALLDEQDMRKMGGLIKLMPLTYVAILVGSLSLTGFPFLTGFYSKEVVLEIAFSKFSINSFFIYWLGVFAAFITSFYSIRLMYLVFFARPNSHARAVNSSHESSSFIFYVLAFLGFLSIFIGFIFKDLFIGLGTDFWANSIFNLYVNSDILYAEFLDYYYKLIPLVFSIVGLFFSLFVYFVIYDYTVFVVKNKFFRYAYFFLAKKWYFDLLYNNIFVFNLLSSFYLLTFKIIDRGLIELFGPLSFVRLINKSSIIFSSFQTGFLYNYIFVVLLGLMFFIKLTSSLFFPSFNSFFNFGLFICLLSLIIFLSFGNKKQNI</sequence>
<evidence type="ECO:0000256" key="15">
    <source>
        <dbReference type="ARBA" id="ARBA00049551"/>
    </source>
</evidence>
<dbReference type="InterPro" id="IPR010934">
    <property type="entry name" value="NADH_DH_su5_C"/>
</dbReference>
<dbReference type="Pfam" id="PF00662">
    <property type="entry name" value="Proton_antipo_N"/>
    <property type="match status" value="1"/>
</dbReference>
<feature type="transmembrane region" description="Helical" evidence="16">
    <location>
        <begin position="619"/>
        <end position="638"/>
    </location>
</feature>
<feature type="transmembrane region" description="Helical" evidence="16">
    <location>
        <begin position="175"/>
        <end position="199"/>
    </location>
</feature>
<dbReference type="NCBIfam" id="TIGR01974">
    <property type="entry name" value="NDH_I_L"/>
    <property type="match status" value="1"/>
</dbReference>
<evidence type="ECO:0000256" key="5">
    <source>
        <dbReference type="ARBA" id="ARBA00022660"/>
    </source>
</evidence>
<feature type="domain" description="NADH:quinone oxidoreductase/Mrp antiporter transmembrane" evidence="17">
    <location>
        <begin position="129"/>
        <end position="431"/>
    </location>
</feature>
<feature type="transmembrane region" description="Helical" evidence="16">
    <location>
        <begin position="373"/>
        <end position="399"/>
    </location>
</feature>
<evidence type="ECO:0000256" key="14">
    <source>
        <dbReference type="ARBA" id="ARBA00023136"/>
    </source>
</evidence>
<feature type="transmembrane region" description="Helical" evidence="16">
    <location>
        <begin position="73"/>
        <end position="97"/>
    </location>
</feature>
<reference evidence="20" key="1">
    <citation type="submission" date="2016-07" db="EMBL/GenBank/DDBJ databases">
        <title>genome sequence of Acanthamoeba castellani mitochondria.</title>
        <authorList>
            <person name="Greninger A.L."/>
            <person name="Jerome K."/>
            <person name="Dixon T."/>
        </authorList>
    </citation>
    <scope>NUCLEOTIDE SEQUENCE</scope>
    <source>
        <strain evidence="20">TN</strain>
    </source>
</reference>
<keyword evidence="10 16" id="KW-1133">Transmembrane helix</keyword>
<feature type="domain" description="NADH-Ubiquinone oxidoreductase (complex I) chain 5 N-terminal" evidence="18">
    <location>
        <begin position="63"/>
        <end position="112"/>
    </location>
</feature>
<evidence type="ECO:0000313" key="20">
    <source>
        <dbReference type="EMBL" id="AOS85695.1"/>
    </source>
</evidence>
<comment type="similarity">
    <text evidence="16">Belongs to the complex I subunit 5 family.</text>
</comment>
<dbReference type="Gene3D" id="1.20.5.2700">
    <property type="match status" value="1"/>
</dbReference>
<proteinExistence type="inferred from homology"/>
<dbReference type="EC" id="7.1.1.2" evidence="2 16"/>
<dbReference type="InterPro" id="IPR001750">
    <property type="entry name" value="ND/Mrp_TM"/>
</dbReference>
<dbReference type="Pfam" id="PF00361">
    <property type="entry name" value="Proton_antipo_M"/>
    <property type="match status" value="1"/>
</dbReference>
<evidence type="ECO:0000256" key="9">
    <source>
        <dbReference type="ARBA" id="ARBA00022982"/>
    </source>
</evidence>
<organism evidence="20">
    <name type="scientific">Acanthamoeba castellanii</name>
    <name type="common">Amoeba</name>
    <dbReference type="NCBI Taxonomy" id="5755"/>
    <lineage>
        <taxon>Eukaryota</taxon>
        <taxon>Amoebozoa</taxon>
        <taxon>Discosea</taxon>
        <taxon>Longamoebia</taxon>
        <taxon>Centramoebida</taxon>
        <taxon>Acanthamoebidae</taxon>
        <taxon>Acanthamoeba</taxon>
    </lineage>
</organism>
<feature type="transmembrane region" description="Helical" evidence="16">
    <location>
        <begin position="133"/>
        <end position="154"/>
    </location>
</feature>
<keyword evidence="4 16" id="KW-0813">Transport</keyword>
<evidence type="ECO:0000259" key="18">
    <source>
        <dbReference type="Pfam" id="PF00662"/>
    </source>
</evidence>
<feature type="transmembrane region" description="Helical" evidence="16">
    <location>
        <begin position="311"/>
        <end position="332"/>
    </location>
</feature>
<protein>
    <recommendedName>
        <fullName evidence="3 16">NADH-ubiquinone oxidoreductase chain 5</fullName>
        <ecNumber evidence="2 16">7.1.1.2</ecNumber>
    </recommendedName>
</protein>
<accession>A0A1D8D6L4</accession>
<keyword evidence="5" id="KW-0679">Respiratory chain</keyword>
<keyword evidence="14 16" id="KW-0472">Membrane</keyword>
<comment type="catalytic activity">
    <reaction evidence="15 16">
        <text>a ubiquinone + NADH + 5 H(+)(in) = a ubiquinol + NAD(+) + 4 H(+)(out)</text>
        <dbReference type="Rhea" id="RHEA:29091"/>
        <dbReference type="Rhea" id="RHEA-COMP:9565"/>
        <dbReference type="Rhea" id="RHEA-COMP:9566"/>
        <dbReference type="ChEBI" id="CHEBI:15378"/>
        <dbReference type="ChEBI" id="CHEBI:16389"/>
        <dbReference type="ChEBI" id="CHEBI:17976"/>
        <dbReference type="ChEBI" id="CHEBI:57540"/>
        <dbReference type="ChEBI" id="CHEBI:57945"/>
        <dbReference type="EC" id="7.1.1.2"/>
    </reaction>
</comment>
<feature type="transmembrane region" description="Helical" evidence="16">
    <location>
        <begin position="109"/>
        <end position="127"/>
    </location>
</feature>
<gene>
    <name evidence="20" type="primary">nad5</name>
</gene>
<feature type="transmembrane region" description="Helical" evidence="16">
    <location>
        <begin position="463"/>
        <end position="482"/>
    </location>
</feature>
<dbReference type="NCBIfam" id="NF005141">
    <property type="entry name" value="PRK06590.1"/>
    <property type="match status" value="1"/>
</dbReference>
<feature type="domain" description="NADH dehydrogenase subunit 5 C-terminal" evidence="19">
    <location>
        <begin position="510"/>
        <end position="636"/>
    </location>
</feature>
<dbReference type="GeneID" id="1734025"/>
<feature type="transmembrane region" description="Helical" evidence="16">
    <location>
        <begin position="211"/>
        <end position="232"/>
    </location>
</feature>
<evidence type="ECO:0000256" key="8">
    <source>
        <dbReference type="ARBA" id="ARBA00022967"/>
    </source>
</evidence>
<dbReference type="PANTHER" id="PTHR42829">
    <property type="entry name" value="NADH-UBIQUINONE OXIDOREDUCTASE CHAIN 5"/>
    <property type="match status" value="1"/>
</dbReference>
<feature type="transmembrane region" description="Helical" evidence="16">
    <location>
        <begin position="28"/>
        <end position="47"/>
    </location>
</feature>
<evidence type="ECO:0000256" key="1">
    <source>
        <dbReference type="ARBA" id="ARBA00004448"/>
    </source>
</evidence>
<keyword evidence="6 16" id="KW-0812">Transmembrane</keyword>
<keyword evidence="12 16" id="KW-0830">Ubiquinone</keyword>
<name>A0A1D8D6L4_ACACA</name>
<evidence type="ECO:0000256" key="12">
    <source>
        <dbReference type="ARBA" id="ARBA00023075"/>
    </source>
</evidence>
<evidence type="ECO:0000256" key="2">
    <source>
        <dbReference type="ARBA" id="ARBA00012944"/>
    </source>
</evidence>
<feature type="transmembrane region" description="Helical" evidence="16">
    <location>
        <begin position="344"/>
        <end position="361"/>
    </location>
</feature>
<dbReference type="RefSeq" id="NP_042530.1">
    <property type="nucleotide sequence ID" value="NC_001637.1"/>
</dbReference>
<dbReference type="Pfam" id="PF06455">
    <property type="entry name" value="NADH5_C"/>
    <property type="match status" value="1"/>
</dbReference>
<dbReference type="PRINTS" id="PR01434">
    <property type="entry name" value="NADHDHGNASE5"/>
</dbReference>
<feature type="transmembrane region" description="Helical" evidence="16">
    <location>
        <begin position="6"/>
        <end position="23"/>
    </location>
</feature>
<keyword evidence="11 16" id="KW-0520">NAD</keyword>